<feature type="domain" description="ABC transmembrane type-1" evidence="8">
    <location>
        <begin position="88"/>
        <end position="303"/>
    </location>
</feature>
<keyword evidence="4 7" id="KW-0812">Transmembrane</keyword>
<dbReference type="InterPro" id="IPR000515">
    <property type="entry name" value="MetI-like"/>
</dbReference>
<evidence type="ECO:0000256" key="2">
    <source>
        <dbReference type="ARBA" id="ARBA00022448"/>
    </source>
</evidence>
<keyword evidence="3" id="KW-1003">Cell membrane</keyword>
<sequence>MSVAVGSKDSPRERSKRRWWVSYYKQKYLVLLFVPAIIYYIVFQYLPIYGIMIAFKDYRFSEGIWGSQWVGLEHFRDLFSLGSFWEVFRNTIVISFYKLIFGFPAPIILALLLNEVRHVLFKRTVQTISYMPHFLSWVVIAGLFVQFLSPSIGPINIFLQSIGLKPIYFLADPSWFRGVLVATDIWKDVGWGTIIYLAALTSINPELYEASTVDGANRIQNIFYITLPSMLPVITIMFIFAVGKIVNDDFDQIFNMYNPAVYSVGDVLSTYTYRRGMVEMEYSFATAVGLFKNVIAFVLIVMTNALAKKWNDYGLW</sequence>
<evidence type="ECO:0000256" key="7">
    <source>
        <dbReference type="RuleBase" id="RU363032"/>
    </source>
</evidence>
<dbReference type="RefSeq" id="WP_377564238.1">
    <property type="nucleotide sequence ID" value="NZ_JBHTJZ010000011.1"/>
</dbReference>
<comment type="similarity">
    <text evidence="7">Belongs to the binding-protein-dependent transport system permease family.</text>
</comment>
<evidence type="ECO:0000256" key="5">
    <source>
        <dbReference type="ARBA" id="ARBA00022989"/>
    </source>
</evidence>
<dbReference type="Gene3D" id="1.10.3720.10">
    <property type="entry name" value="MetI-like"/>
    <property type="match status" value="1"/>
</dbReference>
<evidence type="ECO:0000256" key="6">
    <source>
        <dbReference type="ARBA" id="ARBA00023136"/>
    </source>
</evidence>
<accession>A0ABW3HRN7</accession>
<proteinExistence type="inferred from homology"/>
<name>A0ABW3HRN7_9BACL</name>
<evidence type="ECO:0000313" key="10">
    <source>
        <dbReference type="Proteomes" id="UP001596989"/>
    </source>
</evidence>
<comment type="subcellular location">
    <subcellularLocation>
        <location evidence="1 7">Cell membrane</location>
        <topology evidence="1 7">Multi-pass membrane protein</topology>
    </subcellularLocation>
</comment>
<feature type="transmembrane region" description="Helical" evidence="7">
    <location>
        <begin position="134"/>
        <end position="159"/>
    </location>
</feature>
<keyword evidence="5 7" id="KW-1133">Transmembrane helix</keyword>
<dbReference type="PANTHER" id="PTHR30193">
    <property type="entry name" value="ABC TRANSPORTER PERMEASE PROTEIN"/>
    <property type="match status" value="1"/>
</dbReference>
<keyword evidence="6 7" id="KW-0472">Membrane</keyword>
<dbReference type="InterPro" id="IPR035906">
    <property type="entry name" value="MetI-like_sf"/>
</dbReference>
<dbReference type="Proteomes" id="UP001596989">
    <property type="component" value="Unassembled WGS sequence"/>
</dbReference>
<evidence type="ECO:0000256" key="3">
    <source>
        <dbReference type="ARBA" id="ARBA00022475"/>
    </source>
</evidence>
<evidence type="ECO:0000256" key="4">
    <source>
        <dbReference type="ARBA" id="ARBA00022692"/>
    </source>
</evidence>
<feature type="transmembrane region" description="Helical" evidence="7">
    <location>
        <begin position="222"/>
        <end position="246"/>
    </location>
</feature>
<gene>
    <name evidence="9" type="ORF">ACFQ2I_11125</name>
</gene>
<dbReference type="PROSITE" id="PS50928">
    <property type="entry name" value="ABC_TM1"/>
    <property type="match status" value="1"/>
</dbReference>
<evidence type="ECO:0000256" key="1">
    <source>
        <dbReference type="ARBA" id="ARBA00004651"/>
    </source>
</evidence>
<protein>
    <submittedName>
        <fullName evidence="9">ABC transporter permease</fullName>
    </submittedName>
</protein>
<feature type="transmembrane region" description="Helical" evidence="7">
    <location>
        <begin position="92"/>
        <end position="113"/>
    </location>
</feature>
<organism evidence="9 10">
    <name type="scientific">Paenibacillus chungangensis</name>
    <dbReference type="NCBI Taxonomy" id="696535"/>
    <lineage>
        <taxon>Bacteria</taxon>
        <taxon>Bacillati</taxon>
        <taxon>Bacillota</taxon>
        <taxon>Bacilli</taxon>
        <taxon>Bacillales</taxon>
        <taxon>Paenibacillaceae</taxon>
        <taxon>Paenibacillus</taxon>
    </lineage>
</organism>
<reference evidence="10" key="1">
    <citation type="journal article" date="2019" name="Int. J. Syst. Evol. Microbiol.">
        <title>The Global Catalogue of Microorganisms (GCM) 10K type strain sequencing project: providing services to taxonomists for standard genome sequencing and annotation.</title>
        <authorList>
            <consortium name="The Broad Institute Genomics Platform"/>
            <consortium name="The Broad Institute Genome Sequencing Center for Infectious Disease"/>
            <person name="Wu L."/>
            <person name="Ma J."/>
        </authorList>
    </citation>
    <scope>NUCLEOTIDE SEQUENCE [LARGE SCALE GENOMIC DNA]</scope>
    <source>
        <strain evidence="10">CCUG 59129</strain>
    </source>
</reference>
<evidence type="ECO:0000259" key="8">
    <source>
        <dbReference type="PROSITE" id="PS50928"/>
    </source>
</evidence>
<dbReference type="EMBL" id="JBHTJZ010000011">
    <property type="protein sequence ID" value="MFD0959945.1"/>
    <property type="molecule type" value="Genomic_DNA"/>
</dbReference>
<feature type="transmembrane region" description="Helical" evidence="7">
    <location>
        <begin position="28"/>
        <end position="55"/>
    </location>
</feature>
<evidence type="ECO:0000313" key="9">
    <source>
        <dbReference type="EMBL" id="MFD0959945.1"/>
    </source>
</evidence>
<dbReference type="Pfam" id="PF00528">
    <property type="entry name" value="BPD_transp_1"/>
    <property type="match status" value="1"/>
</dbReference>
<keyword evidence="10" id="KW-1185">Reference proteome</keyword>
<comment type="caution">
    <text evidence="9">The sequence shown here is derived from an EMBL/GenBank/DDBJ whole genome shotgun (WGS) entry which is preliminary data.</text>
</comment>
<dbReference type="InterPro" id="IPR051393">
    <property type="entry name" value="ABC_transporter_permease"/>
</dbReference>
<dbReference type="CDD" id="cd06261">
    <property type="entry name" value="TM_PBP2"/>
    <property type="match status" value="1"/>
</dbReference>
<keyword evidence="2 7" id="KW-0813">Transport</keyword>
<dbReference type="PANTHER" id="PTHR30193:SF44">
    <property type="entry name" value="LACTOSE TRANSPORT SYSTEM PERMEASE PROTEIN LACF"/>
    <property type="match status" value="1"/>
</dbReference>
<dbReference type="SUPFAM" id="SSF161098">
    <property type="entry name" value="MetI-like"/>
    <property type="match status" value="1"/>
</dbReference>
<feature type="transmembrane region" description="Helical" evidence="7">
    <location>
        <begin position="284"/>
        <end position="307"/>
    </location>
</feature>